<evidence type="ECO:0000313" key="2">
    <source>
        <dbReference type="Proteomes" id="UP001516400"/>
    </source>
</evidence>
<protein>
    <submittedName>
        <fullName evidence="1">Uncharacterized protein</fullName>
    </submittedName>
</protein>
<comment type="caution">
    <text evidence="1">The sequence shown here is derived from an EMBL/GenBank/DDBJ whole genome shotgun (WGS) entry which is preliminary data.</text>
</comment>
<dbReference type="AlphaFoldDB" id="A0ABD2NL76"/>
<name>A0ABD2NL76_9CUCU</name>
<proteinExistence type="predicted"/>
<keyword evidence="2" id="KW-1185">Reference proteome</keyword>
<gene>
    <name evidence="1" type="ORF">HHI36_016939</name>
</gene>
<organism evidence="1 2">
    <name type="scientific">Cryptolaemus montrouzieri</name>
    <dbReference type="NCBI Taxonomy" id="559131"/>
    <lineage>
        <taxon>Eukaryota</taxon>
        <taxon>Metazoa</taxon>
        <taxon>Ecdysozoa</taxon>
        <taxon>Arthropoda</taxon>
        <taxon>Hexapoda</taxon>
        <taxon>Insecta</taxon>
        <taxon>Pterygota</taxon>
        <taxon>Neoptera</taxon>
        <taxon>Endopterygota</taxon>
        <taxon>Coleoptera</taxon>
        <taxon>Polyphaga</taxon>
        <taxon>Cucujiformia</taxon>
        <taxon>Coccinelloidea</taxon>
        <taxon>Coccinellidae</taxon>
        <taxon>Scymninae</taxon>
        <taxon>Scymnini</taxon>
        <taxon>Cryptolaemus</taxon>
    </lineage>
</organism>
<sequence>MERTLWKLEIATKRFLKELEEVIVTQSDKGGVTVMLLRETYINLCLDILKNKKCYVENKVDPTNTIEKNANKHIIELKNDEYYPDRSKKTNDLRWNLPTFLWSTKDP</sequence>
<dbReference type="EMBL" id="JABFTP020000124">
    <property type="protein sequence ID" value="KAL3279428.1"/>
    <property type="molecule type" value="Genomic_DNA"/>
</dbReference>
<dbReference type="Proteomes" id="UP001516400">
    <property type="component" value="Unassembled WGS sequence"/>
</dbReference>
<reference evidence="1 2" key="1">
    <citation type="journal article" date="2021" name="BMC Biol.">
        <title>Horizontally acquired antibacterial genes associated with adaptive radiation of ladybird beetles.</title>
        <authorList>
            <person name="Li H.S."/>
            <person name="Tang X.F."/>
            <person name="Huang Y.H."/>
            <person name="Xu Z.Y."/>
            <person name="Chen M.L."/>
            <person name="Du X.Y."/>
            <person name="Qiu B.Y."/>
            <person name="Chen P.T."/>
            <person name="Zhang W."/>
            <person name="Slipinski A."/>
            <person name="Escalona H.E."/>
            <person name="Waterhouse R.M."/>
            <person name="Zwick A."/>
            <person name="Pang H."/>
        </authorList>
    </citation>
    <scope>NUCLEOTIDE SEQUENCE [LARGE SCALE GENOMIC DNA]</scope>
    <source>
        <strain evidence="1">SYSU2018</strain>
    </source>
</reference>
<accession>A0ABD2NL76</accession>
<evidence type="ECO:0000313" key="1">
    <source>
        <dbReference type="EMBL" id="KAL3279428.1"/>
    </source>
</evidence>